<dbReference type="InterPro" id="IPR050950">
    <property type="entry name" value="HTH-type_LysR_regulators"/>
</dbReference>
<keyword evidence="7" id="KW-1185">Reference proteome</keyword>
<evidence type="ECO:0000256" key="3">
    <source>
        <dbReference type="ARBA" id="ARBA00023125"/>
    </source>
</evidence>
<dbReference type="EMBL" id="CP020472">
    <property type="protein sequence ID" value="ARD22430.1"/>
    <property type="molecule type" value="Genomic_DNA"/>
</dbReference>
<comment type="similarity">
    <text evidence="1">Belongs to the LysR transcriptional regulatory family.</text>
</comment>
<dbReference type="PROSITE" id="PS50931">
    <property type="entry name" value="HTH_LYSR"/>
    <property type="match status" value="1"/>
</dbReference>
<dbReference type="Pfam" id="PF00126">
    <property type="entry name" value="HTH_1"/>
    <property type="match status" value="1"/>
</dbReference>
<dbReference type="SUPFAM" id="SSF46785">
    <property type="entry name" value="Winged helix' DNA-binding domain"/>
    <property type="match status" value="1"/>
</dbReference>
<dbReference type="InterPro" id="IPR036388">
    <property type="entry name" value="WH-like_DNA-bd_sf"/>
</dbReference>
<dbReference type="Gene3D" id="3.40.190.290">
    <property type="match status" value="1"/>
</dbReference>
<gene>
    <name evidence="6" type="ORF">SJ2017_2132</name>
</gene>
<dbReference type="InterPro" id="IPR000847">
    <property type="entry name" value="LysR_HTH_N"/>
</dbReference>
<dbReference type="CDD" id="cd05466">
    <property type="entry name" value="PBP2_LTTR_substrate"/>
    <property type="match status" value="1"/>
</dbReference>
<proteinExistence type="inferred from homology"/>
<dbReference type="PANTHER" id="PTHR30419:SF30">
    <property type="entry name" value="LYSR FAMILY TRANSCRIPTIONAL REGULATOR"/>
    <property type="match status" value="1"/>
</dbReference>
<dbReference type="Proteomes" id="UP000191820">
    <property type="component" value="Chromosome"/>
</dbReference>
<protein>
    <submittedName>
        <fullName evidence="6">LysR family transcriptional regulator</fullName>
    </submittedName>
</protein>
<evidence type="ECO:0000256" key="4">
    <source>
        <dbReference type="ARBA" id="ARBA00023163"/>
    </source>
</evidence>
<evidence type="ECO:0000313" key="7">
    <source>
        <dbReference type="Proteomes" id="UP000191820"/>
    </source>
</evidence>
<dbReference type="Gene3D" id="1.10.10.10">
    <property type="entry name" value="Winged helix-like DNA-binding domain superfamily/Winged helix DNA-binding domain"/>
    <property type="match status" value="1"/>
</dbReference>
<evidence type="ECO:0000256" key="1">
    <source>
        <dbReference type="ARBA" id="ARBA00009437"/>
    </source>
</evidence>
<organism evidence="6 7">
    <name type="scientific">Shewanella japonica</name>
    <dbReference type="NCBI Taxonomy" id="93973"/>
    <lineage>
        <taxon>Bacteria</taxon>
        <taxon>Pseudomonadati</taxon>
        <taxon>Pseudomonadota</taxon>
        <taxon>Gammaproteobacteria</taxon>
        <taxon>Alteromonadales</taxon>
        <taxon>Shewanellaceae</taxon>
        <taxon>Shewanella</taxon>
    </lineage>
</organism>
<accession>A0ABN4YGV5</accession>
<evidence type="ECO:0000256" key="2">
    <source>
        <dbReference type="ARBA" id="ARBA00023015"/>
    </source>
</evidence>
<keyword evidence="3" id="KW-0238">DNA-binding</keyword>
<keyword evidence="2" id="KW-0805">Transcription regulation</keyword>
<feature type="domain" description="HTH lysR-type" evidence="5">
    <location>
        <begin position="14"/>
        <end position="71"/>
    </location>
</feature>
<evidence type="ECO:0000259" key="5">
    <source>
        <dbReference type="PROSITE" id="PS50931"/>
    </source>
</evidence>
<dbReference type="Pfam" id="PF03466">
    <property type="entry name" value="LysR_substrate"/>
    <property type="match status" value="1"/>
</dbReference>
<dbReference type="InterPro" id="IPR005119">
    <property type="entry name" value="LysR_subst-bd"/>
</dbReference>
<name>A0ABN4YGV5_9GAMM</name>
<sequence>MIGMSHYGWKKMNWSIEQLKAFVAAANTGSFSAASRDLGKAQSRVSTAISNLEIDLGFKLFDRSHRLPVLTEQGEQLLIEAKAVIAQCERLNSRAMSVQTNNELALTIAIDEAVPISTFEVFFDKTAETFPLLKLTILNGSRDDIAHWVDIGKADLGVLFQGEQLCERLEFFTIDSFHQSLIVSVDHPLADIPVPNISQLNEYRQLVICDLQTASKPISANCWHVDSYYYMTSLVTRGLGWALVPEHIAGSQWYSGEIKELSTYHIPESLLIEMGLVKRRDKGAGNIMNWMFAELEAMFLEAKKNKN</sequence>
<dbReference type="SUPFAM" id="SSF53850">
    <property type="entry name" value="Periplasmic binding protein-like II"/>
    <property type="match status" value="1"/>
</dbReference>
<dbReference type="InterPro" id="IPR036390">
    <property type="entry name" value="WH_DNA-bd_sf"/>
</dbReference>
<dbReference type="PANTHER" id="PTHR30419">
    <property type="entry name" value="HTH-TYPE TRANSCRIPTIONAL REGULATOR YBHD"/>
    <property type="match status" value="1"/>
</dbReference>
<evidence type="ECO:0000313" key="6">
    <source>
        <dbReference type="EMBL" id="ARD22430.1"/>
    </source>
</evidence>
<reference evidence="6 7" key="1">
    <citation type="submission" date="2017-03" db="EMBL/GenBank/DDBJ databases">
        <title>Genome sequencing of Shewanella japonica KCTC 22435.</title>
        <authorList>
            <person name="Kim K.M."/>
        </authorList>
    </citation>
    <scope>NUCLEOTIDE SEQUENCE [LARGE SCALE GENOMIC DNA]</scope>
    <source>
        <strain evidence="6 7">KCTC 22435</strain>
    </source>
</reference>
<keyword evidence="4" id="KW-0804">Transcription</keyword>